<name>A0A2P8ECU8_9BACT</name>
<dbReference type="Gene3D" id="3.40.710.10">
    <property type="entry name" value="DD-peptidase/beta-lactamase superfamily"/>
    <property type="match status" value="2"/>
</dbReference>
<dbReference type="GO" id="GO:0006508">
    <property type="term" value="P:proteolysis"/>
    <property type="evidence" value="ECO:0007669"/>
    <property type="project" value="InterPro"/>
</dbReference>
<keyword evidence="3" id="KW-0645">Protease</keyword>
<dbReference type="Proteomes" id="UP000240708">
    <property type="component" value="Unassembled WGS sequence"/>
</dbReference>
<dbReference type="PANTHER" id="PTHR30023:SF0">
    <property type="entry name" value="PENICILLIN-SENSITIVE CARBOXYPEPTIDASE A"/>
    <property type="match status" value="1"/>
</dbReference>
<keyword evidence="3" id="KW-0121">Carboxypeptidase</keyword>
<evidence type="ECO:0000313" key="4">
    <source>
        <dbReference type="Proteomes" id="UP000240708"/>
    </source>
</evidence>
<evidence type="ECO:0000313" key="3">
    <source>
        <dbReference type="EMBL" id="PSL07247.1"/>
    </source>
</evidence>
<protein>
    <submittedName>
        <fullName evidence="3">D-alanyl-D-alanine carboxypeptidase/D-alanyl-D-alanine-endopeptidase (Penicillin-binding protein 4)</fullName>
    </submittedName>
</protein>
<gene>
    <name evidence="3" type="ORF">CLV48_101177</name>
</gene>
<comment type="similarity">
    <text evidence="1">Belongs to the peptidase S13 family.</text>
</comment>
<accession>A0A2P8ECU8</accession>
<dbReference type="Pfam" id="PF02113">
    <property type="entry name" value="Peptidase_S13"/>
    <property type="match status" value="2"/>
</dbReference>
<evidence type="ECO:0000256" key="1">
    <source>
        <dbReference type="ARBA" id="ARBA00006096"/>
    </source>
</evidence>
<sequence length="427" mass="49016">MRKYCSLLILILVFIGLDTRAQKLTERKVRKLFDKSSLMQEHFVGFILQEEGGKIVFSQHEDIHFVPASNTKLLTLYAGLQILGDSIPAFHYEVSGDSLIIWATGDPSLLHPDLDNGKVFHFLRNTPYQIFLAEQHPIVFEPSYWRSDPALFPIYGNTATISKDSQAGLQVSPKAMGSFIKPDSSLFQNKFNIVRSKSGNELIYPHLPIPDGFQDRVPFPMDLHMSRYLLQDTLKRTVNLVRRQKGKNIKTYYSIPSDSLYKHMMLPSDNFLAEQILILCSGMISDTLDAKKTIDYLNEYWLNELKNVPIWEDGSGLSRYNLFTPMTVLEILNRLEGIVGNKERLKCFFPAGGVSGTLRTAYKLDEGKPFVWAKTGSLRNMHLQSGWMETRKGKTYRFVFMNNNFVRPTSEIRNEMVSIITYLHDNY</sequence>
<dbReference type="InterPro" id="IPR012338">
    <property type="entry name" value="Beta-lactam/transpept-like"/>
</dbReference>
<dbReference type="EMBL" id="PYGF01000001">
    <property type="protein sequence ID" value="PSL07247.1"/>
    <property type="molecule type" value="Genomic_DNA"/>
</dbReference>
<organism evidence="3 4">
    <name type="scientific">Cecembia rubra</name>
    <dbReference type="NCBI Taxonomy" id="1485585"/>
    <lineage>
        <taxon>Bacteria</taxon>
        <taxon>Pseudomonadati</taxon>
        <taxon>Bacteroidota</taxon>
        <taxon>Cytophagia</taxon>
        <taxon>Cytophagales</taxon>
        <taxon>Cyclobacteriaceae</taxon>
        <taxon>Cecembia</taxon>
    </lineage>
</organism>
<dbReference type="PRINTS" id="PR00922">
    <property type="entry name" value="DADACBPTASE3"/>
</dbReference>
<dbReference type="PANTHER" id="PTHR30023">
    <property type="entry name" value="D-ALANYL-D-ALANINE CARBOXYPEPTIDASE"/>
    <property type="match status" value="1"/>
</dbReference>
<dbReference type="AlphaFoldDB" id="A0A2P8ECU8"/>
<dbReference type="OrthoDB" id="9802627at2"/>
<keyword evidence="2" id="KW-0378">Hydrolase</keyword>
<reference evidence="3 4" key="1">
    <citation type="submission" date="2018-03" db="EMBL/GenBank/DDBJ databases">
        <title>Genomic Encyclopedia of Archaeal and Bacterial Type Strains, Phase II (KMG-II): from individual species to whole genera.</title>
        <authorList>
            <person name="Goeker M."/>
        </authorList>
    </citation>
    <scope>NUCLEOTIDE SEQUENCE [LARGE SCALE GENOMIC DNA]</scope>
    <source>
        <strain evidence="3 4">DSM 28057</strain>
    </source>
</reference>
<dbReference type="InterPro" id="IPR000667">
    <property type="entry name" value="Peptidase_S13"/>
</dbReference>
<evidence type="ECO:0000256" key="2">
    <source>
        <dbReference type="ARBA" id="ARBA00022801"/>
    </source>
</evidence>
<comment type="caution">
    <text evidence="3">The sequence shown here is derived from an EMBL/GenBank/DDBJ whole genome shotgun (WGS) entry which is preliminary data.</text>
</comment>
<dbReference type="RefSeq" id="WP_106565360.1">
    <property type="nucleotide sequence ID" value="NZ_PYGF01000001.1"/>
</dbReference>
<dbReference type="GO" id="GO:0004185">
    <property type="term" value="F:serine-type carboxypeptidase activity"/>
    <property type="evidence" value="ECO:0007669"/>
    <property type="project" value="InterPro"/>
</dbReference>
<keyword evidence="4" id="KW-1185">Reference proteome</keyword>
<proteinExistence type="inferred from homology"/>
<dbReference type="SUPFAM" id="SSF56601">
    <property type="entry name" value="beta-lactamase/transpeptidase-like"/>
    <property type="match status" value="1"/>
</dbReference>
<dbReference type="GO" id="GO:0000270">
    <property type="term" value="P:peptidoglycan metabolic process"/>
    <property type="evidence" value="ECO:0007669"/>
    <property type="project" value="TreeGrafter"/>
</dbReference>